<dbReference type="AlphaFoldDB" id="A0A266Q9J2"/>
<dbReference type="Pfam" id="PF07715">
    <property type="entry name" value="Plug"/>
    <property type="match status" value="1"/>
</dbReference>
<dbReference type="InterPro" id="IPR036942">
    <property type="entry name" value="Beta-barrel_TonB_sf"/>
</dbReference>
<organism evidence="7 8">
    <name type="scientific">Cellvibrio mixtus</name>
    <dbReference type="NCBI Taxonomy" id="39650"/>
    <lineage>
        <taxon>Bacteria</taxon>
        <taxon>Pseudomonadati</taxon>
        <taxon>Pseudomonadota</taxon>
        <taxon>Gammaproteobacteria</taxon>
        <taxon>Cellvibrionales</taxon>
        <taxon>Cellvibrionaceae</taxon>
        <taxon>Cellvibrio</taxon>
    </lineage>
</organism>
<dbReference type="Pfam" id="PF00593">
    <property type="entry name" value="TonB_dep_Rec_b-barrel"/>
    <property type="match status" value="1"/>
</dbReference>
<dbReference type="Gene3D" id="2.40.170.20">
    <property type="entry name" value="TonB-dependent receptor, beta-barrel domain"/>
    <property type="match status" value="1"/>
</dbReference>
<dbReference type="PANTHER" id="PTHR40980">
    <property type="entry name" value="PLUG DOMAIN-CONTAINING PROTEIN"/>
    <property type="match status" value="1"/>
</dbReference>
<evidence type="ECO:0000313" key="7">
    <source>
        <dbReference type="EMBL" id="OZY86019.1"/>
    </source>
</evidence>
<dbReference type="EMBL" id="NHNI01000001">
    <property type="protein sequence ID" value="OZY86019.1"/>
    <property type="molecule type" value="Genomic_DNA"/>
</dbReference>
<reference evidence="8" key="1">
    <citation type="submission" date="2017-05" db="EMBL/GenBank/DDBJ databases">
        <authorList>
            <person name="Barney B.M."/>
        </authorList>
    </citation>
    <scope>NUCLEOTIDE SEQUENCE [LARGE SCALE GENOMIC DNA]</scope>
    <source>
        <strain evidence="8">PSBB022</strain>
    </source>
</reference>
<keyword evidence="8" id="KW-1185">Reference proteome</keyword>
<dbReference type="Proteomes" id="UP000216101">
    <property type="component" value="Unassembled WGS sequence"/>
</dbReference>
<dbReference type="InterPro" id="IPR037066">
    <property type="entry name" value="Plug_dom_sf"/>
</dbReference>
<dbReference type="GO" id="GO:0009279">
    <property type="term" value="C:cell outer membrane"/>
    <property type="evidence" value="ECO:0007669"/>
    <property type="project" value="UniProtKB-SubCell"/>
</dbReference>
<gene>
    <name evidence="7" type="ORF">CBP51_03035</name>
</gene>
<comment type="subcellular location">
    <subcellularLocation>
        <location evidence="1 4">Cell outer membrane</location>
    </subcellularLocation>
</comment>
<feature type="domain" description="TonB-dependent receptor plug" evidence="6">
    <location>
        <begin position="99"/>
        <end position="205"/>
    </location>
</feature>
<evidence type="ECO:0000259" key="6">
    <source>
        <dbReference type="Pfam" id="PF07715"/>
    </source>
</evidence>
<name>A0A266Q9J2_9GAMM</name>
<protein>
    <recommendedName>
        <fullName evidence="9">TonB-dependent receptor</fullName>
    </recommendedName>
</protein>
<dbReference type="PANTHER" id="PTHR40980:SF3">
    <property type="entry name" value="TONB-DEPENDENT RECEPTOR-LIKE BETA-BARREL DOMAIN-CONTAINING PROTEIN"/>
    <property type="match status" value="1"/>
</dbReference>
<keyword evidence="4" id="KW-0798">TonB box</keyword>
<evidence type="ECO:0000313" key="8">
    <source>
        <dbReference type="Proteomes" id="UP000216101"/>
    </source>
</evidence>
<keyword evidence="2 4" id="KW-0472">Membrane</keyword>
<evidence type="ECO:0000256" key="4">
    <source>
        <dbReference type="RuleBase" id="RU003357"/>
    </source>
</evidence>
<comment type="similarity">
    <text evidence="4">Belongs to the TonB-dependent receptor family.</text>
</comment>
<feature type="domain" description="TonB-dependent receptor-like beta-barrel" evidence="5">
    <location>
        <begin position="512"/>
        <end position="1028"/>
    </location>
</feature>
<evidence type="ECO:0000256" key="2">
    <source>
        <dbReference type="ARBA" id="ARBA00023136"/>
    </source>
</evidence>
<proteinExistence type="inferred from homology"/>
<dbReference type="InterPro" id="IPR000531">
    <property type="entry name" value="Beta-barrel_TonB"/>
</dbReference>
<evidence type="ECO:0000256" key="1">
    <source>
        <dbReference type="ARBA" id="ARBA00004442"/>
    </source>
</evidence>
<dbReference type="InterPro" id="IPR010104">
    <property type="entry name" value="TonB_rcpt_bac"/>
</dbReference>
<dbReference type="NCBIfam" id="TIGR01782">
    <property type="entry name" value="TonB-Xanth-Caul"/>
    <property type="match status" value="1"/>
</dbReference>
<keyword evidence="3" id="KW-0998">Cell outer membrane</keyword>
<evidence type="ECO:0008006" key="9">
    <source>
        <dbReference type="Google" id="ProtNLM"/>
    </source>
</evidence>
<evidence type="ECO:0000256" key="3">
    <source>
        <dbReference type="ARBA" id="ARBA00023237"/>
    </source>
</evidence>
<evidence type="ECO:0000259" key="5">
    <source>
        <dbReference type="Pfam" id="PF00593"/>
    </source>
</evidence>
<accession>A0A266Q9J2</accession>
<dbReference type="InterPro" id="IPR012910">
    <property type="entry name" value="Plug_dom"/>
</dbReference>
<comment type="caution">
    <text evidence="7">The sequence shown here is derived from an EMBL/GenBank/DDBJ whole genome shotgun (WGS) entry which is preliminary data.</text>
</comment>
<sequence>MLKLERVDSPAVIGAKMFEVRPLWYVFQASEYRKIIPTIIKGEGSMYNTISFKKKMLATAVASVAAGMSGIVLAQQDTQLEEVMVTGIRASVIQSMDTKRNAVGVVDAISAEDIGKMPDTNLAESLQRITGLSINRSDGEGSRVTARGIGAELNMVTLNGRVMPAVANSDAGDSATRAFDFANLASESVFGVEVYKTGRADVATGGLGATINIKTLRPLEAGERATVGVKAIQDETVRSGAGAEITPEASGLFSWVNDDDTFGVALSGSYQRRDSSNANNFVNNWTTEAWTADTTDNFVNGGDGVVINNAPAVDQLWSRPSDLRYEVQDNKRERSNVQAVVQFKPVDQLTATLDYTFSELDRTSDRAQQSVWFNQDAISELTFDNGAVKTPILYREQYFNRVGRGTDSNPFTQPNDVWKDVSFAGSQLNSLTQNNSVGLNLAYDVNEQLKFGLDYHRSSAENLSTIADMGLNANIVTSEFVDWSKEMPLMSVTFDDCYERVRGTDAGVETHRYVNGNCNGVIDGGDVSGAMTNNLRSNTRTEIDQIQLFGEYKFNGSGFFENAGIKFGFEQRKDINTSRASGDNRQGVGNWDGVDPSLFPDQYFESRDFGKDFPDYGSTTNSDLWFTGVDANIFKLIEAAEFINSQGNNSADFYGFVNGKVQWNNIYATNRTIEEESTSFYGQFHSNFDIAGLESNLLVGLRYEETDVSSSSLVNEPVILWWESDNDWSVQLSPEKTLQYKTGSYDYLLPNLDFDITFFDSLKLRASLSETIGRPSYVDLRPDVGLGNLLNRGANAGDPGLKPMESFNTDISAEWYYTDDSYLSVGYFRKDVDGFIGTQIFKENAYGLRDVRLGDLAVNSGIPQTNEADLHAYVLANSAPAYISSNGRWVRADDNDPLLIWNVNKPVNDKSAVIDGIEFAAQHWFGDSGFGVQANYTMVDSDIGYDNLVTGGQFAMTGLSDTANVVAFYDKDALQIRIAYNWRDSFLESRTVGSGNEPEYVEDYAQIDLSIGYEINDNLTLTAEGINITGENYRTHGRSKAQLLSLEDLGARYQVGLRYTF</sequence>
<dbReference type="Gene3D" id="2.170.130.10">
    <property type="entry name" value="TonB-dependent receptor, plug domain"/>
    <property type="match status" value="1"/>
</dbReference>
<dbReference type="SUPFAM" id="SSF56935">
    <property type="entry name" value="Porins"/>
    <property type="match status" value="1"/>
</dbReference>